<name>A0ABS0NV98_9BRAD</name>
<dbReference type="InterPro" id="IPR021747">
    <property type="entry name" value="DUF3313"/>
</dbReference>
<dbReference type="EMBL" id="JACEGD010000001">
    <property type="protein sequence ID" value="MBH5384884.1"/>
    <property type="molecule type" value="Genomic_DNA"/>
</dbReference>
<accession>A0ABS0NV98</accession>
<reference evidence="2 3" key="1">
    <citation type="submission" date="2020-07" db="EMBL/GenBank/DDBJ databases">
        <title>Bradyrhizobium diversity isolated from nodules of indigenous legumes of Western Australia.</title>
        <authorList>
            <person name="Klepa M.S."/>
        </authorList>
    </citation>
    <scope>NUCLEOTIDE SEQUENCE [LARGE SCALE GENOMIC DNA]</scope>
    <source>
        <strain evidence="2 3">CNPSo 4019</strain>
    </source>
</reference>
<sequence>MATLCLLTAGCATAPLNRAGSLASYDGLTPSDGVLTKSIVRVDKEDVLGAKTVRLVETRFSSKAAAEVSFSPEQRKIIGNAIDRALCFGLSDRFQIVDPADQADLTIQAVITHAAATDSAAAGASGVARVAKAVLLPGVPVPVPRIPLGLGSLSVEGEARDRRGQQKAAMVWGRGANSFTSSPRVSPDGDAYDLSTAFAADFSRLLVTGSTPFGTLPALPSLESLHTSLGGAPKQAACEVYGRAPGLAGFISQGVGAPPSWTDKGAVSPSSPTAVPPVSERSPAT</sequence>
<evidence type="ECO:0000256" key="1">
    <source>
        <dbReference type="SAM" id="MobiDB-lite"/>
    </source>
</evidence>
<feature type="region of interest" description="Disordered" evidence="1">
    <location>
        <begin position="258"/>
        <end position="285"/>
    </location>
</feature>
<keyword evidence="3" id="KW-1185">Reference proteome</keyword>
<proteinExistence type="predicted"/>
<dbReference type="Proteomes" id="UP001194539">
    <property type="component" value="Unassembled WGS sequence"/>
</dbReference>
<organism evidence="2 3">
    <name type="scientific">Bradyrhizobium diversitatis</name>
    <dbReference type="NCBI Taxonomy" id="2755406"/>
    <lineage>
        <taxon>Bacteria</taxon>
        <taxon>Pseudomonadati</taxon>
        <taxon>Pseudomonadota</taxon>
        <taxon>Alphaproteobacteria</taxon>
        <taxon>Hyphomicrobiales</taxon>
        <taxon>Nitrobacteraceae</taxon>
        <taxon>Bradyrhizobium</taxon>
    </lineage>
</organism>
<comment type="caution">
    <text evidence="2">The sequence shown here is derived from an EMBL/GenBank/DDBJ whole genome shotgun (WGS) entry which is preliminary data.</text>
</comment>
<feature type="compositionally biased region" description="Low complexity" evidence="1">
    <location>
        <begin position="266"/>
        <end position="279"/>
    </location>
</feature>
<gene>
    <name evidence="2" type="ORF">H1B27_01105</name>
</gene>
<protein>
    <submittedName>
        <fullName evidence="2">DUF3313 domain-containing protein</fullName>
    </submittedName>
</protein>
<evidence type="ECO:0000313" key="3">
    <source>
        <dbReference type="Proteomes" id="UP001194539"/>
    </source>
</evidence>
<evidence type="ECO:0000313" key="2">
    <source>
        <dbReference type="EMBL" id="MBH5384884.1"/>
    </source>
</evidence>
<dbReference type="Pfam" id="PF11769">
    <property type="entry name" value="DUF3313"/>
    <property type="match status" value="1"/>
</dbReference>